<dbReference type="InterPro" id="IPR002733">
    <property type="entry name" value="AMMECR1_domain"/>
</dbReference>
<evidence type="ECO:0000313" key="3">
    <source>
        <dbReference type="Proteomes" id="UP000703269"/>
    </source>
</evidence>
<comment type="caution">
    <text evidence="2">The sequence shown here is derived from an EMBL/GenBank/DDBJ whole genome shotgun (WGS) entry which is preliminary data.</text>
</comment>
<reference evidence="2 3" key="1">
    <citation type="submission" date="2021-08" db="EMBL/GenBank/DDBJ databases">
        <title>Draft Genome Sequence of Phanerochaete sordida strain YK-624.</title>
        <authorList>
            <person name="Mori T."/>
            <person name="Dohra H."/>
            <person name="Suzuki T."/>
            <person name="Kawagishi H."/>
            <person name="Hirai H."/>
        </authorList>
    </citation>
    <scope>NUCLEOTIDE SEQUENCE [LARGE SCALE GENOMIC DNA]</scope>
    <source>
        <strain evidence="2 3">YK-624</strain>
    </source>
</reference>
<accession>A0A9P3L6V8</accession>
<protein>
    <submittedName>
        <fullName evidence="2">AMMECR1 family protein</fullName>
    </submittedName>
</protein>
<dbReference type="PANTHER" id="PTHR13016:SF0">
    <property type="entry name" value="AMME SYNDROME CANDIDATE GENE 1 PROTEIN"/>
    <property type="match status" value="1"/>
</dbReference>
<dbReference type="OrthoDB" id="24630at2759"/>
<dbReference type="AlphaFoldDB" id="A0A9P3L6V8"/>
<dbReference type="Gene3D" id="3.30.700.20">
    <property type="entry name" value="Hypothetical protein ph0010, domain 1"/>
    <property type="match status" value="1"/>
</dbReference>
<proteinExistence type="predicted"/>
<name>A0A9P3L6V8_9APHY</name>
<gene>
    <name evidence="2" type="ORF">PsYK624_004920</name>
</gene>
<sequence length="243" mass="27518">METLAPADPAADQPAVEEPQVCLPEHCFYAFDTLFCELTNKKPLVPKFPDEKYALFVTWNTRSSRPGRAPRLRGCIGNFEPMPLHEGIAEYALISAFRDTRFRKIEERELETLECEVSLLTDFEDAASYLDWTIGVHGIYISFPHPASAGSSEAPSPLSSSTSVPSLNAYRRTYTATYLPQIAPEQGWDKIETVDSAIRKAGWNGRITEDVRRSIKLRRYQSRKCSVSWEEYVQWRVASGGKM</sequence>
<dbReference type="Pfam" id="PF01871">
    <property type="entry name" value="AMMECR1"/>
    <property type="match status" value="1"/>
</dbReference>
<dbReference type="PANTHER" id="PTHR13016">
    <property type="entry name" value="AMMECR1 HOMOLOG"/>
    <property type="match status" value="1"/>
</dbReference>
<dbReference type="EMBL" id="BPQB01000001">
    <property type="protein sequence ID" value="GJE84416.1"/>
    <property type="molecule type" value="Genomic_DNA"/>
</dbReference>
<dbReference type="Proteomes" id="UP000703269">
    <property type="component" value="Unassembled WGS sequence"/>
</dbReference>
<dbReference type="InterPro" id="IPR036071">
    <property type="entry name" value="AMMECR1_dom_sf"/>
</dbReference>
<dbReference type="InterPro" id="IPR027485">
    <property type="entry name" value="AMMECR1_N"/>
</dbReference>
<feature type="domain" description="AMMECR1" evidence="1">
    <location>
        <begin position="15"/>
        <end position="236"/>
    </location>
</feature>
<keyword evidence="3" id="KW-1185">Reference proteome</keyword>
<organism evidence="2 3">
    <name type="scientific">Phanerochaete sordida</name>
    <dbReference type="NCBI Taxonomy" id="48140"/>
    <lineage>
        <taxon>Eukaryota</taxon>
        <taxon>Fungi</taxon>
        <taxon>Dikarya</taxon>
        <taxon>Basidiomycota</taxon>
        <taxon>Agaricomycotina</taxon>
        <taxon>Agaricomycetes</taxon>
        <taxon>Polyporales</taxon>
        <taxon>Phanerochaetaceae</taxon>
        <taxon>Phanerochaete</taxon>
    </lineage>
</organism>
<evidence type="ECO:0000259" key="1">
    <source>
        <dbReference type="PROSITE" id="PS51112"/>
    </source>
</evidence>
<dbReference type="PROSITE" id="PS51112">
    <property type="entry name" value="AMMECR1"/>
    <property type="match status" value="1"/>
</dbReference>
<dbReference type="InterPro" id="IPR023473">
    <property type="entry name" value="AMMECR1"/>
</dbReference>
<evidence type="ECO:0000313" key="2">
    <source>
        <dbReference type="EMBL" id="GJE84416.1"/>
    </source>
</evidence>
<dbReference type="SUPFAM" id="SSF143447">
    <property type="entry name" value="AMMECR1-like"/>
    <property type="match status" value="1"/>
</dbReference>
<dbReference type="NCBIfam" id="TIGR00296">
    <property type="entry name" value="TIGR00296 family protein"/>
    <property type="match status" value="1"/>
</dbReference>